<keyword evidence="4 8" id="KW-0540">Nuclease</keyword>
<dbReference type="InterPro" id="IPR004593">
    <property type="entry name" value="SbcD"/>
</dbReference>
<organism evidence="11 12">
    <name type="scientific">Macrococcus lamae</name>
    <dbReference type="NCBI Taxonomy" id="198484"/>
    <lineage>
        <taxon>Bacteria</taxon>
        <taxon>Bacillati</taxon>
        <taxon>Bacillota</taxon>
        <taxon>Bacilli</taxon>
        <taxon>Bacillales</taxon>
        <taxon>Staphylococcaceae</taxon>
        <taxon>Macrococcus</taxon>
    </lineage>
</organism>
<comment type="caution">
    <text evidence="11">The sequence shown here is derived from an EMBL/GenBank/DDBJ whole genome shotgun (WGS) entry which is preliminary data.</text>
</comment>
<feature type="domain" description="Nuclease SbcCD subunit D C-terminal" evidence="10">
    <location>
        <begin position="273"/>
        <end position="347"/>
    </location>
</feature>
<dbReference type="InterPro" id="IPR029052">
    <property type="entry name" value="Metallo-depent_PP-like"/>
</dbReference>
<reference evidence="11 12" key="1">
    <citation type="submission" date="2019-01" db="EMBL/GenBank/DDBJ databases">
        <title>Draft genome sequences of the type strains of six Macrococcus species.</title>
        <authorList>
            <person name="Mazhar S."/>
            <person name="Altermann E."/>
            <person name="Hill C."/>
            <person name="Mcauliffe O."/>
        </authorList>
    </citation>
    <scope>NUCLEOTIDE SEQUENCE [LARGE SCALE GENOMIC DNA]</scope>
    <source>
        <strain evidence="11 12">CCM4815</strain>
    </source>
</reference>
<keyword evidence="8" id="KW-0235">DNA replication</keyword>
<dbReference type="InterPro" id="IPR004843">
    <property type="entry name" value="Calcineurin-like_PHP"/>
</dbReference>
<dbReference type="Pfam" id="PF00149">
    <property type="entry name" value="Metallophos"/>
    <property type="match status" value="1"/>
</dbReference>
<dbReference type="SUPFAM" id="SSF56300">
    <property type="entry name" value="Metallo-dependent phosphatases"/>
    <property type="match status" value="1"/>
</dbReference>
<dbReference type="AlphaFoldDB" id="A0A4R6BT26"/>
<dbReference type="InterPro" id="IPR050535">
    <property type="entry name" value="DNA_Repair-Maintenance_Comp"/>
</dbReference>
<evidence type="ECO:0000256" key="6">
    <source>
        <dbReference type="ARBA" id="ARBA00022839"/>
    </source>
</evidence>
<comment type="similarity">
    <text evidence="1 8">Belongs to the SbcD family.</text>
</comment>
<evidence type="ECO:0000313" key="12">
    <source>
        <dbReference type="Proteomes" id="UP000294802"/>
    </source>
</evidence>
<name>A0A4R6BT26_9STAP</name>
<evidence type="ECO:0000259" key="9">
    <source>
        <dbReference type="Pfam" id="PF00149"/>
    </source>
</evidence>
<dbReference type="GO" id="GO:0006310">
    <property type="term" value="P:DNA recombination"/>
    <property type="evidence" value="ECO:0007669"/>
    <property type="project" value="UniProtKB-KW"/>
</dbReference>
<evidence type="ECO:0000256" key="2">
    <source>
        <dbReference type="ARBA" id="ARBA00011322"/>
    </source>
</evidence>
<dbReference type="PANTHER" id="PTHR30337:SF0">
    <property type="entry name" value="NUCLEASE SBCCD SUBUNIT D"/>
    <property type="match status" value="1"/>
</dbReference>
<dbReference type="GO" id="GO:0006260">
    <property type="term" value="P:DNA replication"/>
    <property type="evidence" value="ECO:0007669"/>
    <property type="project" value="UniProtKB-KW"/>
</dbReference>
<dbReference type="Gene3D" id="3.60.21.10">
    <property type="match status" value="1"/>
</dbReference>
<protein>
    <recommendedName>
        <fullName evidence="3 8">Nuclease SbcCD subunit D</fullName>
    </recommendedName>
</protein>
<comment type="function">
    <text evidence="8">SbcCD cleaves DNA hairpin structures. These structures can inhibit DNA replication and are intermediates in certain DNA recombination reactions. The complex acts as a 3'-&gt;5' double strand exonuclease that can open hairpins. It also has a 5' single-strand endonuclease activity.</text>
</comment>
<evidence type="ECO:0000256" key="3">
    <source>
        <dbReference type="ARBA" id="ARBA00013365"/>
    </source>
</evidence>
<sequence>MCLFVYNLIEVITLKVMHIGDLHIGRTINQHSLLDDQEYLLKKLVNKIDELNIELLIIAGDIYDRSLPSKESVLLFETFVKMVNIERKIPILAVSGNHDGAERLGYGKSWFKTHDFYISTEIEDSFQPITYESVDFYLIPYIEPVEARFYFNDDMITTHASAYEAIISKIEEKMDRTKFNIVVSHLFIQGGNESDSERPLTLGAVEHVPQSLFNMFDYVALGHLHHPFAIQSENVSYSGSLMKYSFSEVNQPKGFRMLEIYGEIKNSFIPLAPLRDMAVIEGSFQDVYDEAYASSFQHDYMRMVLTDMRHINDPMTKLKQLYPNLLELRHADDLKAEETSAVTIVEQGDIEIMNLFSTELTGEMLSAEQLKTVARLHKGDEDIATD</sequence>
<dbReference type="EMBL" id="SCWB01000018">
    <property type="protein sequence ID" value="TDM07043.1"/>
    <property type="molecule type" value="Genomic_DNA"/>
</dbReference>
<dbReference type="InterPro" id="IPR026843">
    <property type="entry name" value="SbcD_C"/>
</dbReference>
<keyword evidence="5 8" id="KW-0378">Hydrolase</keyword>
<dbReference type="Proteomes" id="UP000294802">
    <property type="component" value="Unassembled WGS sequence"/>
</dbReference>
<feature type="domain" description="Calcineurin-like phosphoesterase" evidence="9">
    <location>
        <begin position="14"/>
        <end position="227"/>
    </location>
</feature>
<evidence type="ECO:0000313" key="11">
    <source>
        <dbReference type="EMBL" id="TDM07043.1"/>
    </source>
</evidence>
<evidence type="ECO:0000256" key="8">
    <source>
        <dbReference type="RuleBase" id="RU363069"/>
    </source>
</evidence>
<dbReference type="OrthoDB" id="9773856at2"/>
<keyword evidence="7 8" id="KW-0233">DNA recombination</keyword>
<evidence type="ECO:0000256" key="1">
    <source>
        <dbReference type="ARBA" id="ARBA00010555"/>
    </source>
</evidence>
<dbReference type="Pfam" id="PF12320">
    <property type="entry name" value="SbcD_C"/>
    <property type="match status" value="1"/>
</dbReference>
<evidence type="ECO:0000256" key="7">
    <source>
        <dbReference type="ARBA" id="ARBA00023172"/>
    </source>
</evidence>
<keyword evidence="8" id="KW-0255">Endonuclease</keyword>
<comment type="subunit">
    <text evidence="2 8">Heterodimer of SbcC and SbcD.</text>
</comment>
<keyword evidence="6 8" id="KW-0269">Exonuclease</keyword>
<evidence type="ECO:0000256" key="4">
    <source>
        <dbReference type="ARBA" id="ARBA00022722"/>
    </source>
</evidence>
<dbReference type="GO" id="GO:0004519">
    <property type="term" value="F:endonuclease activity"/>
    <property type="evidence" value="ECO:0007669"/>
    <property type="project" value="UniProtKB-KW"/>
</dbReference>
<dbReference type="CDD" id="cd00840">
    <property type="entry name" value="MPP_Mre11_N"/>
    <property type="match status" value="1"/>
</dbReference>
<gene>
    <name evidence="8" type="primary">sbcD</name>
    <name evidence="11" type="ORF">ERX29_09660</name>
</gene>
<dbReference type="InterPro" id="IPR041796">
    <property type="entry name" value="Mre11_N"/>
</dbReference>
<accession>A0A4R6BT26</accession>
<evidence type="ECO:0000256" key="5">
    <source>
        <dbReference type="ARBA" id="ARBA00022801"/>
    </source>
</evidence>
<proteinExistence type="inferred from homology"/>
<keyword evidence="12" id="KW-1185">Reference proteome</keyword>
<dbReference type="PANTHER" id="PTHR30337">
    <property type="entry name" value="COMPONENT OF ATP-DEPENDENT DSDNA EXONUCLEASE"/>
    <property type="match status" value="1"/>
</dbReference>
<dbReference type="GO" id="GO:0008408">
    <property type="term" value="F:3'-5' exonuclease activity"/>
    <property type="evidence" value="ECO:0007669"/>
    <property type="project" value="InterPro"/>
</dbReference>
<dbReference type="NCBIfam" id="TIGR00619">
    <property type="entry name" value="sbcd"/>
    <property type="match status" value="1"/>
</dbReference>
<evidence type="ECO:0000259" key="10">
    <source>
        <dbReference type="Pfam" id="PF12320"/>
    </source>
</evidence>